<protein>
    <submittedName>
        <fullName evidence="1">Uncharacterized protein</fullName>
    </submittedName>
</protein>
<evidence type="ECO:0000313" key="1">
    <source>
        <dbReference type="EMBL" id="JAH39996.1"/>
    </source>
</evidence>
<name>A0A0E9SFD7_ANGAN</name>
<proteinExistence type="predicted"/>
<accession>A0A0E9SFD7</accession>
<sequence length="22" mass="2529">MISTKMRKFNKILSTVMSAITK</sequence>
<reference evidence="1" key="1">
    <citation type="submission" date="2014-11" db="EMBL/GenBank/DDBJ databases">
        <authorList>
            <person name="Amaro Gonzalez C."/>
        </authorList>
    </citation>
    <scope>NUCLEOTIDE SEQUENCE</scope>
</reference>
<dbReference type="AlphaFoldDB" id="A0A0E9SFD7"/>
<dbReference type="EMBL" id="GBXM01068581">
    <property type="protein sequence ID" value="JAH39996.1"/>
    <property type="molecule type" value="Transcribed_RNA"/>
</dbReference>
<organism evidence="1">
    <name type="scientific">Anguilla anguilla</name>
    <name type="common">European freshwater eel</name>
    <name type="synonym">Muraena anguilla</name>
    <dbReference type="NCBI Taxonomy" id="7936"/>
    <lineage>
        <taxon>Eukaryota</taxon>
        <taxon>Metazoa</taxon>
        <taxon>Chordata</taxon>
        <taxon>Craniata</taxon>
        <taxon>Vertebrata</taxon>
        <taxon>Euteleostomi</taxon>
        <taxon>Actinopterygii</taxon>
        <taxon>Neopterygii</taxon>
        <taxon>Teleostei</taxon>
        <taxon>Anguilliformes</taxon>
        <taxon>Anguillidae</taxon>
        <taxon>Anguilla</taxon>
    </lineage>
</organism>
<reference evidence="1" key="2">
    <citation type="journal article" date="2015" name="Fish Shellfish Immunol.">
        <title>Early steps in the European eel (Anguilla anguilla)-Vibrio vulnificus interaction in the gills: Role of the RtxA13 toxin.</title>
        <authorList>
            <person name="Callol A."/>
            <person name="Pajuelo D."/>
            <person name="Ebbesson L."/>
            <person name="Teles M."/>
            <person name="MacKenzie S."/>
            <person name="Amaro C."/>
        </authorList>
    </citation>
    <scope>NUCLEOTIDE SEQUENCE</scope>
</reference>